<feature type="transmembrane region" description="Helical" evidence="6">
    <location>
        <begin position="38"/>
        <end position="60"/>
    </location>
</feature>
<dbReference type="Pfam" id="PF03845">
    <property type="entry name" value="Spore_permease"/>
    <property type="match status" value="1"/>
</dbReference>
<feature type="transmembrane region" description="Helical" evidence="6">
    <location>
        <begin position="144"/>
        <end position="163"/>
    </location>
</feature>
<protein>
    <recommendedName>
        <fullName evidence="8">Spore germination protein YndE</fullName>
    </recommendedName>
</protein>
<dbReference type="AlphaFoldDB" id="A0A644WWZ5"/>
<name>A0A644WWZ5_9ZZZZ</name>
<dbReference type="EMBL" id="VSSQ01001439">
    <property type="protein sequence ID" value="MPM08342.1"/>
    <property type="molecule type" value="Genomic_DNA"/>
</dbReference>
<evidence type="ECO:0000256" key="2">
    <source>
        <dbReference type="ARBA" id="ARBA00022448"/>
    </source>
</evidence>
<evidence type="ECO:0000256" key="1">
    <source>
        <dbReference type="ARBA" id="ARBA00004141"/>
    </source>
</evidence>
<keyword evidence="5 6" id="KW-0472">Membrane</keyword>
<comment type="caution">
    <text evidence="7">The sequence shown here is derived from an EMBL/GenBank/DDBJ whole genome shotgun (WGS) entry which is preliminary data.</text>
</comment>
<dbReference type="InterPro" id="IPR004761">
    <property type="entry name" value="Spore_GerAB"/>
</dbReference>
<organism evidence="7">
    <name type="scientific">bioreactor metagenome</name>
    <dbReference type="NCBI Taxonomy" id="1076179"/>
    <lineage>
        <taxon>unclassified sequences</taxon>
        <taxon>metagenomes</taxon>
        <taxon>ecological metagenomes</taxon>
    </lineage>
</organism>
<evidence type="ECO:0008006" key="8">
    <source>
        <dbReference type="Google" id="ProtNLM"/>
    </source>
</evidence>
<evidence type="ECO:0000256" key="4">
    <source>
        <dbReference type="ARBA" id="ARBA00022989"/>
    </source>
</evidence>
<proteinExistence type="predicted"/>
<keyword evidence="4 6" id="KW-1133">Transmembrane helix</keyword>
<keyword evidence="3 6" id="KW-0812">Transmembrane</keyword>
<keyword evidence="2" id="KW-0813">Transport</keyword>
<gene>
    <name evidence="7" type="ORF">SDC9_54654</name>
</gene>
<feature type="transmembrane region" description="Helical" evidence="6">
    <location>
        <begin position="183"/>
        <end position="204"/>
    </location>
</feature>
<feature type="transmembrane region" description="Helical" evidence="6">
    <location>
        <begin position="12"/>
        <end position="32"/>
    </location>
</feature>
<evidence type="ECO:0000256" key="3">
    <source>
        <dbReference type="ARBA" id="ARBA00022692"/>
    </source>
</evidence>
<evidence type="ECO:0000256" key="5">
    <source>
        <dbReference type="ARBA" id="ARBA00023136"/>
    </source>
</evidence>
<evidence type="ECO:0000256" key="6">
    <source>
        <dbReference type="SAM" id="Phobius"/>
    </source>
</evidence>
<dbReference type="GO" id="GO:0016020">
    <property type="term" value="C:membrane"/>
    <property type="evidence" value="ECO:0007669"/>
    <property type="project" value="UniProtKB-SubCell"/>
</dbReference>
<dbReference type="GO" id="GO:0009847">
    <property type="term" value="P:spore germination"/>
    <property type="evidence" value="ECO:0007669"/>
    <property type="project" value="InterPro"/>
</dbReference>
<sequence length="375" mass="41764">MKIENGEISNSQLLTLVFSFLQASVLTVNFTFSLTKQGTWLAVLAGFAASIPFLLVFTAISRSFPGKNLVEINDLVYGPLLGKLFSVFYLWFFFQLIIHYMYFFNSFWVTYIMPETPRAAFILMFTLVCAMAVWKGLEVIARCSFLFSITVVITSVVIAVLLIGNMKISNLLPTLSFSGGEFLHSTLVVVIIGFCDLVTFLMILPYTEDKRKIRKPVLLGAFFCVIQLLIVVFRGILVMGPRILNTNSVSFAVARMIDIADVLTRLDILVAIAQLVTVFSKVTIFYYVTVSSAAQILKLRSYNHLIVPIGALSAVIAANLYPSDMEQVYAGTYIWPFNAAVYELLLPVITLIVIAVKKLIKKSEKLRAPSESGGF</sequence>
<feature type="transmembrane region" description="Helical" evidence="6">
    <location>
        <begin position="333"/>
        <end position="356"/>
    </location>
</feature>
<feature type="transmembrane region" description="Helical" evidence="6">
    <location>
        <begin position="216"/>
        <end position="237"/>
    </location>
</feature>
<evidence type="ECO:0000313" key="7">
    <source>
        <dbReference type="EMBL" id="MPM08342.1"/>
    </source>
</evidence>
<dbReference type="NCBIfam" id="TIGR00912">
    <property type="entry name" value="2A0309"/>
    <property type="match status" value="1"/>
</dbReference>
<feature type="transmembrane region" description="Helical" evidence="6">
    <location>
        <begin position="268"/>
        <end position="290"/>
    </location>
</feature>
<dbReference type="PANTHER" id="PTHR34975:SF2">
    <property type="entry name" value="SPORE GERMINATION PROTEIN A2"/>
    <property type="match status" value="1"/>
</dbReference>
<feature type="transmembrane region" description="Helical" evidence="6">
    <location>
        <begin position="302"/>
        <end position="321"/>
    </location>
</feature>
<accession>A0A644WWZ5</accession>
<dbReference type="PANTHER" id="PTHR34975">
    <property type="entry name" value="SPORE GERMINATION PROTEIN A2"/>
    <property type="match status" value="1"/>
</dbReference>
<feature type="transmembrane region" description="Helical" evidence="6">
    <location>
        <begin position="80"/>
        <end position="98"/>
    </location>
</feature>
<reference evidence="7" key="1">
    <citation type="submission" date="2019-08" db="EMBL/GenBank/DDBJ databases">
        <authorList>
            <person name="Kucharzyk K."/>
            <person name="Murdoch R.W."/>
            <person name="Higgins S."/>
            <person name="Loffler F."/>
        </authorList>
    </citation>
    <scope>NUCLEOTIDE SEQUENCE</scope>
</reference>
<feature type="transmembrane region" description="Helical" evidence="6">
    <location>
        <begin position="118"/>
        <end position="137"/>
    </location>
</feature>
<comment type="subcellular location">
    <subcellularLocation>
        <location evidence="1">Membrane</location>
        <topology evidence="1">Multi-pass membrane protein</topology>
    </subcellularLocation>
</comment>